<feature type="region of interest" description="Disordered" evidence="4">
    <location>
        <begin position="1956"/>
        <end position="1985"/>
    </location>
</feature>
<feature type="domain" description="VPS13-like middle region" evidence="6">
    <location>
        <begin position="1070"/>
        <end position="1862"/>
    </location>
</feature>
<evidence type="ECO:0000259" key="8">
    <source>
        <dbReference type="Pfam" id="PF25037"/>
    </source>
</evidence>
<dbReference type="InterPro" id="IPR056747">
    <property type="entry name" value="VPS13-like_M"/>
</dbReference>
<dbReference type="KEGG" id="nlo:107219976"/>
<keyword evidence="3" id="KW-0445">Lipid transport</keyword>
<comment type="similarity">
    <text evidence="1">Belongs to the VPS13 family.</text>
</comment>
<evidence type="ECO:0000259" key="6">
    <source>
        <dbReference type="Pfam" id="PF25033"/>
    </source>
</evidence>
<evidence type="ECO:0000256" key="3">
    <source>
        <dbReference type="ARBA" id="ARBA00023055"/>
    </source>
</evidence>
<name>A0A6J0BHA3_NEOLC</name>
<dbReference type="GO" id="GO:0006623">
    <property type="term" value="P:protein targeting to vacuole"/>
    <property type="evidence" value="ECO:0007669"/>
    <property type="project" value="TreeGrafter"/>
</dbReference>
<dbReference type="GeneID" id="107219976"/>
<evidence type="ECO:0000313" key="10">
    <source>
        <dbReference type="RefSeq" id="XP_015513846.1"/>
    </source>
</evidence>
<dbReference type="InParanoid" id="A0A6J0BHA3"/>
<evidence type="ECO:0000313" key="9">
    <source>
        <dbReference type="Proteomes" id="UP000829291"/>
    </source>
</evidence>
<keyword evidence="2" id="KW-0813">Transport</keyword>
<accession>A0A6J0BHA3</accession>
<evidence type="ECO:0000313" key="11">
    <source>
        <dbReference type="RefSeq" id="XP_046593002.1"/>
    </source>
</evidence>
<feature type="compositionally biased region" description="Acidic residues" evidence="4">
    <location>
        <begin position="1958"/>
        <end position="1975"/>
    </location>
</feature>
<dbReference type="InterPro" id="IPR056748">
    <property type="entry name" value="VPS13-like_C"/>
</dbReference>
<dbReference type="PANTHER" id="PTHR16166">
    <property type="entry name" value="VACUOLAR PROTEIN SORTING-ASSOCIATED PROTEIN VPS13"/>
    <property type="match status" value="1"/>
</dbReference>
<proteinExistence type="inferred from homology"/>
<feature type="domain" description="Vacuolar protein sorting-associated protein 13 VPS13 adaptor binding" evidence="7">
    <location>
        <begin position="2172"/>
        <end position="2689"/>
    </location>
</feature>
<evidence type="ECO:0000256" key="4">
    <source>
        <dbReference type="SAM" id="MobiDB-lite"/>
    </source>
</evidence>
<evidence type="ECO:0000256" key="1">
    <source>
        <dbReference type="ARBA" id="ARBA00006545"/>
    </source>
</evidence>
<protein>
    <submittedName>
        <fullName evidence="11">Vacuolar protein sorting-associated protein 13C isoform X1</fullName>
    </submittedName>
    <submittedName>
        <fullName evidence="10">Vacuolar protein sorting-associated protein 13C-like</fullName>
    </submittedName>
</protein>
<dbReference type="GO" id="GO:0045053">
    <property type="term" value="P:protein retention in Golgi apparatus"/>
    <property type="evidence" value="ECO:0007669"/>
    <property type="project" value="TreeGrafter"/>
</dbReference>
<evidence type="ECO:0000259" key="7">
    <source>
        <dbReference type="Pfam" id="PF25036"/>
    </source>
</evidence>
<feature type="domain" description="Chorein N-terminal" evidence="5">
    <location>
        <begin position="1"/>
        <end position="888"/>
    </location>
</feature>
<dbReference type="OrthoDB" id="428159at2759"/>
<dbReference type="RefSeq" id="XP_046593002.1">
    <property type="nucleotide sequence ID" value="XM_046737046.1"/>
</dbReference>
<dbReference type="Pfam" id="PF25036">
    <property type="entry name" value="VPS13_VAB"/>
    <property type="match status" value="1"/>
</dbReference>
<reference evidence="10" key="1">
    <citation type="submission" date="2025-04" db="UniProtKB">
        <authorList>
            <consortium name="RefSeq"/>
        </authorList>
    </citation>
    <scope>IDENTIFICATION</scope>
    <source>
        <tissue evidence="11">Thorax and Abdomen</tissue>
        <tissue evidence="10">Whole body</tissue>
    </source>
</reference>
<evidence type="ECO:0000259" key="5">
    <source>
        <dbReference type="Pfam" id="PF12624"/>
    </source>
</evidence>
<dbReference type="Pfam" id="PF25033">
    <property type="entry name" value="VPS13_M"/>
    <property type="match status" value="1"/>
</dbReference>
<dbReference type="InterPro" id="IPR026854">
    <property type="entry name" value="VPS13_N"/>
</dbReference>
<evidence type="ECO:0000256" key="2">
    <source>
        <dbReference type="ARBA" id="ARBA00022448"/>
    </source>
</evidence>
<dbReference type="Pfam" id="PF12624">
    <property type="entry name" value="VPS13_N"/>
    <property type="match status" value="1"/>
</dbReference>
<organism evidence="9 10">
    <name type="scientific">Neodiprion lecontei</name>
    <name type="common">Redheaded pine sawfly</name>
    <dbReference type="NCBI Taxonomy" id="441921"/>
    <lineage>
        <taxon>Eukaryota</taxon>
        <taxon>Metazoa</taxon>
        <taxon>Ecdysozoa</taxon>
        <taxon>Arthropoda</taxon>
        <taxon>Hexapoda</taxon>
        <taxon>Insecta</taxon>
        <taxon>Pterygota</taxon>
        <taxon>Neoptera</taxon>
        <taxon>Endopterygota</taxon>
        <taxon>Hymenoptera</taxon>
        <taxon>Tenthredinoidea</taxon>
        <taxon>Diprionidae</taxon>
        <taxon>Diprioninae</taxon>
        <taxon>Neodiprion</taxon>
    </lineage>
</organism>
<feature type="domain" description="Intermembrane lipid transfer protein VPS13-like C-terminal" evidence="8">
    <location>
        <begin position="3309"/>
        <end position="3428"/>
    </location>
</feature>
<dbReference type="InterPro" id="IPR026847">
    <property type="entry name" value="VPS13"/>
</dbReference>
<dbReference type="InterPro" id="IPR009543">
    <property type="entry name" value="VPS13_VAB"/>
</dbReference>
<dbReference type="GO" id="GO:0006869">
    <property type="term" value="P:lipid transport"/>
    <property type="evidence" value="ECO:0007669"/>
    <property type="project" value="UniProtKB-KW"/>
</dbReference>
<dbReference type="Proteomes" id="UP000829291">
    <property type="component" value="Chromosome 4"/>
</dbReference>
<dbReference type="RefSeq" id="XP_015513846.1">
    <property type="nucleotide sequence ID" value="XM_015658360.1"/>
</dbReference>
<dbReference type="Pfam" id="PF25037">
    <property type="entry name" value="VPS13_C"/>
    <property type="match status" value="1"/>
</dbReference>
<keyword evidence="9" id="KW-1185">Reference proteome</keyword>
<gene>
    <name evidence="10 11" type="primary">LOC107219976</name>
</gene>
<dbReference type="PANTHER" id="PTHR16166:SF93">
    <property type="entry name" value="INTERMEMBRANE LIPID TRANSFER PROTEIN VPS13"/>
    <property type="match status" value="1"/>
</dbReference>
<sequence>MFEGAVAALLNRFLGNYVEDLDTENFNVGIFSGDAYLTDLKLKTEALYQLGLPIKIKIGLIGKISLKIPWTGLTSQPVIVSIEDIYIIAVPALGDVYDPEIEKRLIRAAKKKILEDLDEDYFLGYGITSSLLDSLVTSVINNFQITINNVHVRYEDSFTQTIPVACGLCIQSLSVTTTNNKWKPGVIATNSTSIYQLMRAESISVYLDPKAETCLPEYPTKLELAKLLSWKNVMHQALQTFSINNQDFQFLMKPFTARIKIIINKSNEVRVPRMLVDFVLQDVASQITKQQYMTFCEICRTLKRISINRPYKKYHPQSSVRENCTGWWKYAYKAIVDHSVKPYTWAHLQAHRKNYHQYKNVFKMTLLRPTDTELKLDLQKYEDMLTIVSIIIAREHAKIELKEEAPQHVSVEVCKSSLWDMVDEPEMVKFVVNHEKTYGVCKLSSPERKFIQTMGNGAEVQTNPEKLSQYIDHKYNFTLANCSLSLLNEDKEVLVITLTQFLASIETRPYASAFKISARAESFVIEGASSDNELIPLITADNILTGNMASNFLSVDFEKNSLNSYANFDISVTLEPIEIMYHEYAISEIVKFFETTDLNIQKLLHIIGCQMSSIKDTALNVVYSIPSRQKRINLKMDLKGPYIVIPQNGLVQNEGNLLLLDVGRIIVKSELQAANVQLEDATMMELEELLYDRLHISFMDGQILFCHSGDDWREAKKLCDSENHLLPKIQCNFTLSHSVKIDYRVLPRTKLNMSISSLKLNLSERKLNLLSDFLCSTPFSNLITDGEVTKSETKLGKESNKNSTVQRDEAFTFRDLERIRRIIAQSCLVTKSSNSKQKFHDTMDPSVSEMDRSVVSSEMSEEDMELWASTVELPGFDDNISPHNSIKLLLRFVIGEFYIHWEQSLIVDKPYVTLRISALCLEAAIMDYGSSIHFSVGGILLADKTNAGVTGSYLELISTNTAPEVITILYRKVRANCPDFKSHFKSTEQSLIIDIAHINIIFHRHSFLALKDCFDKTLKIQHLEDVYNYLKVDVFNNSTFWTKKPDDPPIPPGATKLSYSARLSVLQITLCDLDTSLLEMKVSGLESDCIYKANERMILRLHLRGLTVIDLSDMTLYSKIITVDEDKVLDFKYVRHTPKLYKCSDIDARQDDIKTDGSLKVSLGQINIIFISKMIHDCENFFKPFTYLIPRTLLSSLSDSLLLNVKKLKHSAIKLNLSLNLHGPTFLFPQKKDAPSLLVFDTGILTIENFFKTEEPSMQSNVNGSSSESIVIDNTLIELKSVTLSRAIMMLSGNLESQEPILEPVFIRLDLNRKIDHKTAMALGSYNQCICQCDLKGTIDVILVNIGHRDLTSALSIWEDNISKIITIGTNPPLEENVLLQPIAPNVTSDDTTVRKLEAFFSQNEHPFCEISLKLLLEGLQLNLFSDTEEMLSSPVRDFNHGLCKLTIGEVTLSLDVYNDESLIMKLSVRSCLLEDVRRDDSIVIRKIIQSHSQNIGADMSNISISTPPILDFTFEQTQAGDKCINILIEETRLNLSMSFLIHIGRYIIDSIPGDPVDRGVINEGYIGDGNIMTNLSDSRGAEYESQREPTLNNYANLHVVQLEEKPGVSVSIRIRKPELLLFGDLKASNAHAVLFQAELIIESSTHDGVSSIVCSLSDVQAKSKSQAEYRKQPPHWVLRPCDIEISKTMKLPNHDIHVMASVSSVDIHLSASTVQTFTNIIQDVIYFLKSNEVDNKHVYHEFVPHNDLWSQKKVSCIPYKAYRQDSFTRILFDDSNKQCETFQLKPVSICILLEMEDTIERIPVMMAQLEIDAFLQDWNYKFHMESTMKLQASCYNINAGAWEPLIEPCMKNDNVYKPWELIFRVYQSDSYEISTCGKEIRNQKREAFTESKTKKKGLEEDEAENNDGMLFIHPDYFASSKMNKNYSFEYNDDSDSDNEGSMRTLTGTFGHLFIRDESDEETSDSDDTSGDEDEGVHISDENMDDHMMNDCSEHENGIKENHLATYMILDAKDKLNFTITPNTIHTFSTILSSILKSSSGIPIIATNAGKLTLRNDIGYASKVELLKIDEENSKIHTRLIAFANYHTADSMENTPSSPETEKFPESTSLTVVESFDGGFNDCSTSYIQKDFSFVAQTPSESVTKIYNMVTEERLQIQIEGFEDTLVYCPKRQGFKLISLQPMRYGVRHHLMVHVETNDHFHRTITISSPLQIRNETSFAIGLYYKKKLAEKMNVSIIGETLNPFDDNIRMSIIEPDEIINVPLYAAYHYQIHVQPAYIEKYQVSEAGICWKELSNNLNTAKDIYCYTKDEMNQSVFAVKVLCAKRLTVDTNSRIPNYQIRILPPLVFYSRIPVAVDIKIPEIKYDVRIEPGENITIHTLKLSNNPKITFEIRNYIGNTWTGIISISNESETKLAKMVPDNDPKNLNPFLLSIRQDWKESWAITIYAQYWIVNKTGFPLDIRETCSNMIYEIQGKEPVLFAYKNNRHRLIRLRAQQSGWSPAFGLDSVGSTGLVICKDTERKRKYEIQLHVTISELCPVLTKIVTFLPNFLVVNKTRRSLRFMEDNEEADLWNDLAGGQATPFWPYTDSMRMCIKWGNSQLVSQYFDITKIQKTVLRMDHGTAVCVDVCGGSNTPFSIIFHKYQNGDAPVRVDNLCQDLFLKINQAGMGQVALLNPYQSLLYTWDEPTKNRELIWNVYNNEGDGYNAKFTKDGYGQETVSFRTLKQSTSPTYSVSLAKKLTFGMKGSSSTSVTEDYVDYEAVSDSERSENVNKICNDEVIVYWVSFMEKHQRVLLFTQDENIFQKAKTIVEPEFSEKEIFISLSGIGLSISMQSAMIVKELAYFSITDSSAIWELYFGKRWKTLSLELSAWMEDRYQNSYQKTQLEDLIDVDFEKMHMTKPFYAKLRRSYSPGIWLHCRKSFSNIYVEGKIHRVQIDNQLHDAVFPVVLYFWPSRSLSNGVRSKKLKSCLEFAFLKQKKATFDIYKKITVIIQEFALHLHKDFIVCLLDNLIPKQVEAKASISLQLRADLSAIHTSFLHIANSVFSNQQRDIFEHLYVCPVKMQLKLLGGTGGFIPYPYKTAFTYYNFIEFIFNYNHGALFKKTADVILPQYEKHHLTSCTDNLYFDIRQSYSSKILQQFNVLILTLTVVGNPYGFNFRHSTEASHSLNMIVHEDEIADKISHGIECLLGHMTTDTTQSIVSFFEASLPHVTTYSTDRKFELPNSEIPLSILLANNSFSIGVELLMSGIIVEPTNSIHKEELKHFFKGLGKGILELTTKKNVNLNLRSGLITDAIKRAQAIGYEFVSRIRLPRYINAYLGAEPYSVHKATGMHLLNTISKGHYLDKDVYWAHAALSKEGKYIALVSLQRIFLIEKRCLWGSWNIEWVLDINTLIKPPVVVEKKLILHVNKNDTIPNSQATDWYIESEDQVTLEWLHCKIETVMILNMENSTCLDSKI</sequence>
<feature type="compositionally biased region" description="Basic and acidic residues" evidence="4">
    <location>
        <begin position="1976"/>
        <end position="1985"/>
    </location>
</feature>